<dbReference type="PANTHER" id="PTHR10044:SF139">
    <property type="entry name" value="DEATH-ASSOCIATED INHIBITOR OF APOPTOSIS 2"/>
    <property type="match status" value="1"/>
</dbReference>
<keyword evidence="6" id="KW-0175">Coiled coil</keyword>
<gene>
    <name evidence="9" type="ORF">CVLEPA_LOCUS31552</name>
</gene>
<dbReference type="SMART" id="SM00184">
    <property type="entry name" value="RING"/>
    <property type="match status" value="1"/>
</dbReference>
<evidence type="ECO:0000256" key="2">
    <source>
        <dbReference type="ARBA" id="ARBA00022723"/>
    </source>
</evidence>
<dbReference type="SMART" id="SM00238">
    <property type="entry name" value="BIR"/>
    <property type="match status" value="1"/>
</dbReference>
<comment type="similarity">
    <text evidence="1">Belongs to the IAP family.</text>
</comment>
<keyword evidence="3 5" id="KW-0863">Zinc-finger</keyword>
<organism evidence="9 10">
    <name type="scientific">Clavelina lepadiformis</name>
    <name type="common">Light-bulb sea squirt</name>
    <name type="synonym">Ascidia lepadiformis</name>
    <dbReference type="NCBI Taxonomy" id="159417"/>
    <lineage>
        <taxon>Eukaryota</taxon>
        <taxon>Metazoa</taxon>
        <taxon>Chordata</taxon>
        <taxon>Tunicata</taxon>
        <taxon>Ascidiacea</taxon>
        <taxon>Aplousobranchia</taxon>
        <taxon>Clavelinidae</taxon>
        <taxon>Clavelina</taxon>
    </lineage>
</organism>
<protein>
    <recommendedName>
        <fullName evidence="8">RING-type domain-containing protein</fullName>
    </recommendedName>
</protein>
<dbReference type="Proteomes" id="UP001642483">
    <property type="component" value="Unassembled WGS sequence"/>
</dbReference>
<dbReference type="CDD" id="cd00022">
    <property type="entry name" value="BIR"/>
    <property type="match status" value="1"/>
</dbReference>
<feature type="compositionally biased region" description="Polar residues" evidence="7">
    <location>
        <begin position="22"/>
        <end position="40"/>
    </location>
</feature>
<dbReference type="CDD" id="cd16510">
    <property type="entry name" value="RING-HC_IAPs"/>
    <property type="match status" value="1"/>
</dbReference>
<dbReference type="SUPFAM" id="SSF57924">
    <property type="entry name" value="Inhibitor of apoptosis (IAP) repeat"/>
    <property type="match status" value="1"/>
</dbReference>
<dbReference type="Pfam" id="PF00653">
    <property type="entry name" value="BIR"/>
    <property type="match status" value="1"/>
</dbReference>
<name>A0ABP0H244_CLALP</name>
<evidence type="ECO:0000256" key="3">
    <source>
        <dbReference type="ARBA" id="ARBA00022771"/>
    </source>
</evidence>
<dbReference type="InterPro" id="IPR001841">
    <property type="entry name" value="Znf_RING"/>
</dbReference>
<evidence type="ECO:0000256" key="6">
    <source>
        <dbReference type="SAM" id="Coils"/>
    </source>
</evidence>
<dbReference type="InterPro" id="IPR050784">
    <property type="entry name" value="IAP"/>
</dbReference>
<evidence type="ECO:0000313" key="10">
    <source>
        <dbReference type="Proteomes" id="UP001642483"/>
    </source>
</evidence>
<dbReference type="Gene3D" id="3.30.40.10">
    <property type="entry name" value="Zinc/RING finger domain, C3HC4 (zinc finger)"/>
    <property type="match status" value="1"/>
</dbReference>
<sequence length="389" mass="43913">MDARQASGYHSSDIRQRKPKHNQNQASYYRHPSSAQQPFSSVDHSSMFPCLSPCTPPMSLYEKRLLTYANWPHHIDATPEELAAAGFFYLKEKDRVKCFYCNGGLQNWKKDERPFYEHAKWYPNCEFLLQQKGIEYAHCIASLYPNLNRPSIFYPTITSNPTTSSHSRSQVASCSSQVRPPVVADSIDSVRMQSVQPSQSLNDKIDDEMKGHIVQESAGFGFDWNLVRQVVTRKLKRDNGKGYDSVMALVEDILSAEETLNSAEQTISQSIEEESRVTEVFESNISREAKTPSAGAALMGLPPAAEDLEPMTSSSTFNSLSNHSNASDINEKIDNLKSERTCKICLDRDANCVFVPCNHLSCCIECASALRKCPICREKLKKIIKVYRW</sequence>
<dbReference type="PROSITE" id="PS50143">
    <property type="entry name" value="BIR_REPEAT_2"/>
    <property type="match status" value="1"/>
</dbReference>
<evidence type="ECO:0000256" key="1">
    <source>
        <dbReference type="ARBA" id="ARBA00006672"/>
    </source>
</evidence>
<dbReference type="EMBL" id="CAWYQH010000174">
    <property type="protein sequence ID" value="CAK8698078.1"/>
    <property type="molecule type" value="Genomic_DNA"/>
</dbReference>
<evidence type="ECO:0000313" key="9">
    <source>
        <dbReference type="EMBL" id="CAK8698078.1"/>
    </source>
</evidence>
<evidence type="ECO:0000259" key="8">
    <source>
        <dbReference type="PROSITE" id="PS50089"/>
    </source>
</evidence>
<keyword evidence="10" id="KW-1185">Reference proteome</keyword>
<dbReference type="InterPro" id="IPR001370">
    <property type="entry name" value="BIR_rpt"/>
</dbReference>
<comment type="caution">
    <text evidence="9">The sequence shown here is derived from an EMBL/GenBank/DDBJ whole genome shotgun (WGS) entry which is preliminary data.</text>
</comment>
<dbReference type="Gene3D" id="1.10.1170.10">
    <property type="entry name" value="Inhibitor Of Apoptosis Protein (2mihbC-IAP-1), Chain A"/>
    <property type="match status" value="1"/>
</dbReference>
<evidence type="ECO:0000256" key="5">
    <source>
        <dbReference type="PROSITE-ProRule" id="PRU00175"/>
    </source>
</evidence>
<proteinExistence type="inferred from homology"/>
<dbReference type="Pfam" id="PF13920">
    <property type="entry name" value="zf-C3HC4_3"/>
    <property type="match status" value="1"/>
</dbReference>
<reference evidence="9 10" key="1">
    <citation type="submission" date="2024-02" db="EMBL/GenBank/DDBJ databases">
        <authorList>
            <person name="Daric V."/>
            <person name="Darras S."/>
        </authorList>
    </citation>
    <scope>NUCLEOTIDE SEQUENCE [LARGE SCALE GENOMIC DNA]</scope>
</reference>
<accession>A0ABP0H244</accession>
<dbReference type="PROSITE" id="PS50089">
    <property type="entry name" value="ZF_RING_2"/>
    <property type="match status" value="1"/>
</dbReference>
<dbReference type="Gene3D" id="1.10.8.10">
    <property type="entry name" value="DNA helicase RuvA subunit, C-terminal domain"/>
    <property type="match status" value="1"/>
</dbReference>
<keyword evidence="4" id="KW-0862">Zinc</keyword>
<keyword evidence="2" id="KW-0479">Metal-binding</keyword>
<evidence type="ECO:0000256" key="4">
    <source>
        <dbReference type="ARBA" id="ARBA00022833"/>
    </source>
</evidence>
<feature type="region of interest" description="Disordered" evidence="7">
    <location>
        <begin position="1"/>
        <end position="40"/>
    </location>
</feature>
<feature type="coiled-coil region" evidence="6">
    <location>
        <begin position="246"/>
        <end position="273"/>
    </location>
</feature>
<feature type="domain" description="RING-type" evidence="8">
    <location>
        <begin position="342"/>
        <end position="377"/>
    </location>
</feature>
<dbReference type="PROSITE" id="PS01282">
    <property type="entry name" value="BIR_REPEAT_1"/>
    <property type="match status" value="1"/>
</dbReference>
<evidence type="ECO:0000256" key="7">
    <source>
        <dbReference type="SAM" id="MobiDB-lite"/>
    </source>
</evidence>
<dbReference type="PANTHER" id="PTHR10044">
    <property type="entry name" value="INHIBITOR OF APOPTOSIS"/>
    <property type="match status" value="1"/>
</dbReference>
<dbReference type="InterPro" id="IPR013083">
    <property type="entry name" value="Znf_RING/FYVE/PHD"/>
</dbReference>